<protein>
    <submittedName>
        <fullName evidence="2">Uncharacterized protein</fullName>
    </submittedName>
</protein>
<comment type="caution">
    <text evidence="2">The sequence shown here is derived from an EMBL/GenBank/DDBJ whole genome shotgun (WGS) entry which is preliminary data.</text>
</comment>
<feature type="compositionally biased region" description="Pro residues" evidence="1">
    <location>
        <begin position="80"/>
        <end position="91"/>
    </location>
</feature>
<gene>
    <name evidence="2" type="ORF">VZT92_024114</name>
</gene>
<accession>A0AAW1E106</accession>
<evidence type="ECO:0000313" key="3">
    <source>
        <dbReference type="Proteomes" id="UP001488805"/>
    </source>
</evidence>
<evidence type="ECO:0000313" key="2">
    <source>
        <dbReference type="EMBL" id="KAK9516164.1"/>
    </source>
</evidence>
<reference evidence="2 3" key="1">
    <citation type="journal article" date="2024" name="Genome Biol. Evol.">
        <title>Chromosome-level genome assembly of the viviparous eelpout Zoarces viviparus.</title>
        <authorList>
            <person name="Fuhrmann N."/>
            <person name="Brasseur M.V."/>
            <person name="Bakowski C.E."/>
            <person name="Podsiadlowski L."/>
            <person name="Prost S."/>
            <person name="Krehenwinkel H."/>
            <person name="Mayer C."/>
        </authorList>
    </citation>
    <scope>NUCLEOTIDE SEQUENCE [LARGE SCALE GENOMIC DNA]</scope>
    <source>
        <strain evidence="2">NO-MEL_2022_Ind0_liver</strain>
    </source>
</reference>
<feature type="region of interest" description="Disordered" evidence="1">
    <location>
        <begin position="60"/>
        <end position="91"/>
    </location>
</feature>
<organism evidence="2 3">
    <name type="scientific">Zoarces viviparus</name>
    <name type="common">Viviparous eelpout</name>
    <name type="synonym">Blennius viviparus</name>
    <dbReference type="NCBI Taxonomy" id="48416"/>
    <lineage>
        <taxon>Eukaryota</taxon>
        <taxon>Metazoa</taxon>
        <taxon>Chordata</taxon>
        <taxon>Craniata</taxon>
        <taxon>Vertebrata</taxon>
        <taxon>Euteleostomi</taxon>
        <taxon>Actinopterygii</taxon>
        <taxon>Neopterygii</taxon>
        <taxon>Teleostei</taxon>
        <taxon>Neoteleostei</taxon>
        <taxon>Acanthomorphata</taxon>
        <taxon>Eupercaria</taxon>
        <taxon>Perciformes</taxon>
        <taxon>Cottioidei</taxon>
        <taxon>Zoarcales</taxon>
        <taxon>Zoarcidae</taxon>
        <taxon>Zoarcinae</taxon>
        <taxon>Zoarces</taxon>
    </lineage>
</organism>
<name>A0AAW1E106_ZOAVI</name>
<evidence type="ECO:0000256" key="1">
    <source>
        <dbReference type="SAM" id="MobiDB-lite"/>
    </source>
</evidence>
<dbReference type="EMBL" id="JBCEZU010000575">
    <property type="protein sequence ID" value="KAK9516164.1"/>
    <property type="molecule type" value="Genomic_DNA"/>
</dbReference>
<sequence>MSRRGCMENSCSAAVRREKAHNCVSVFIQRPARRSGLWEPAASSRTLNKRISRVLGEPRRPQAVGVRTGAHARMCDNTLTPPPPTEPLPLS</sequence>
<proteinExistence type="predicted"/>
<keyword evidence="3" id="KW-1185">Reference proteome</keyword>
<dbReference type="AlphaFoldDB" id="A0AAW1E106"/>
<dbReference type="Proteomes" id="UP001488805">
    <property type="component" value="Unassembled WGS sequence"/>
</dbReference>